<evidence type="ECO:0000256" key="3">
    <source>
        <dbReference type="SAM" id="MobiDB-lite"/>
    </source>
</evidence>
<dbReference type="PANTHER" id="PTHR10693">
    <property type="entry name" value="RAS GTPASE-ACTIVATING PROTEIN-BINDING PROTEIN"/>
    <property type="match status" value="1"/>
</dbReference>
<feature type="region of interest" description="Disordered" evidence="3">
    <location>
        <begin position="468"/>
        <end position="523"/>
    </location>
</feature>
<protein>
    <submittedName>
        <fullName evidence="6">Uncharacterized protein</fullName>
    </submittedName>
</protein>
<evidence type="ECO:0000259" key="4">
    <source>
        <dbReference type="PROSITE" id="PS50102"/>
    </source>
</evidence>
<name>A0A9W8YU41_9PEZI</name>
<feature type="compositionally biased region" description="Polar residues" evidence="3">
    <location>
        <begin position="21"/>
        <end position="32"/>
    </location>
</feature>
<feature type="compositionally biased region" description="Low complexity" evidence="3">
    <location>
        <begin position="300"/>
        <end position="354"/>
    </location>
</feature>
<dbReference type="Gene3D" id="3.10.450.50">
    <property type="match status" value="1"/>
</dbReference>
<feature type="region of interest" description="Disordered" evidence="3">
    <location>
        <begin position="159"/>
        <end position="179"/>
    </location>
</feature>
<feature type="compositionally biased region" description="Low complexity" evidence="3">
    <location>
        <begin position="167"/>
        <end position="179"/>
    </location>
</feature>
<dbReference type="InterPro" id="IPR035979">
    <property type="entry name" value="RBD_domain_sf"/>
</dbReference>
<dbReference type="SUPFAM" id="SSF54427">
    <property type="entry name" value="NTF2-like"/>
    <property type="match status" value="1"/>
</dbReference>
<dbReference type="Pfam" id="PF02136">
    <property type="entry name" value="NTF2"/>
    <property type="match status" value="1"/>
</dbReference>
<proteinExistence type="predicted"/>
<evidence type="ECO:0000313" key="7">
    <source>
        <dbReference type="Proteomes" id="UP001140453"/>
    </source>
</evidence>
<dbReference type="SMART" id="SM00360">
    <property type="entry name" value="RRM"/>
    <property type="match status" value="1"/>
</dbReference>
<keyword evidence="7" id="KW-1185">Reference proteome</keyword>
<sequence>MATNGNGIHQEQYGAAPQADAPSTTDPSATASHSKDEVGWYFVQQYYTTLSKNTSKLHLFYNKQSQFVQGPEAELVDVSVGRQDIQEAIKQLDFQDCKVRVSNVDSQASFNNIVIQVIGEISNKGAEPKKFVQTFVLAQQPAGYFLLNDIMRYINEGEEENVEGTGEEAAAAPVSEAEAPQELAAEAEAEKAETEVATDAALDTQAVDQKLEEAASVSKEAPATSAVEPAAEPAPAAQEATPSKPEVADATPESEKIAQEIAEEETKKPDVPKEPSPTPAPARAPAAEPEKPKEPPKPMSWASRVAAAAGSAAPKPVVPLPAKTPAAPAQPAQSRPAAAPATAQPTAPAQPANKENSKENKETKEESEWRMADSKRQSRQHSVAPTPEKDGTLAYVKFVTDKVKDDELRAALSSHGELVYFDINRSKNCAFVEYGSTTACQSAIKASPITIAGDNIVIEPRRPKAGAYGGANYNQNRGSISGRGRGGFEGNRSGSQGGGRGGFANRGRGGAPRGRGGVQTTNA</sequence>
<dbReference type="GO" id="GO:0016579">
    <property type="term" value="P:protein deubiquitination"/>
    <property type="evidence" value="ECO:0007669"/>
    <property type="project" value="TreeGrafter"/>
</dbReference>
<dbReference type="GO" id="GO:0005829">
    <property type="term" value="C:cytosol"/>
    <property type="evidence" value="ECO:0007669"/>
    <property type="project" value="TreeGrafter"/>
</dbReference>
<evidence type="ECO:0000259" key="5">
    <source>
        <dbReference type="PROSITE" id="PS50177"/>
    </source>
</evidence>
<dbReference type="AlphaFoldDB" id="A0A9W8YU41"/>
<dbReference type="SUPFAM" id="SSF54928">
    <property type="entry name" value="RNA-binding domain, RBD"/>
    <property type="match status" value="1"/>
</dbReference>
<dbReference type="GO" id="GO:0003729">
    <property type="term" value="F:mRNA binding"/>
    <property type="evidence" value="ECO:0007669"/>
    <property type="project" value="TreeGrafter"/>
</dbReference>
<dbReference type="InterPro" id="IPR018222">
    <property type="entry name" value="Nuclear_transport_factor_2_euk"/>
</dbReference>
<feature type="compositionally biased region" description="Gly residues" evidence="3">
    <location>
        <begin position="481"/>
        <end position="517"/>
    </location>
</feature>
<dbReference type="EMBL" id="JAPEVB010000003">
    <property type="protein sequence ID" value="KAJ4391575.1"/>
    <property type="molecule type" value="Genomic_DNA"/>
</dbReference>
<feature type="domain" description="NTF2" evidence="5">
    <location>
        <begin position="38"/>
        <end position="153"/>
    </location>
</feature>
<evidence type="ECO:0000256" key="2">
    <source>
        <dbReference type="PROSITE-ProRule" id="PRU00176"/>
    </source>
</evidence>
<dbReference type="Proteomes" id="UP001140453">
    <property type="component" value="Unassembled WGS sequence"/>
</dbReference>
<accession>A0A9W8YU41</accession>
<dbReference type="InterPro" id="IPR039539">
    <property type="entry name" value="Ras_GTPase_bind_prot"/>
</dbReference>
<dbReference type="CDD" id="cd00590">
    <property type="entry name" value="RRM_SF"/>
    <property type="match status" value="1"/>
</dbReference>
<dbReference type="OrthoDB" id="339151at2759"/>
<dbReference type="InterPro" id="IPR012677">
    <property type="entry name" value="Nucleotide-bd_a/b_plait_sf"/>
</dbReference>
<dbReference type="InterPro" id="IPR032710">
    <property type="entry name" value="NTF2-like_dom_sf"/>
</dbReference>
<dbReference type="CDD" id="cd00780">
    <property type="entry name" value="NTF2"/>
    <property type="match status" value="1"/>
</dbReference>
<evidence type="ECO:0000313" key="6">
    <source>
        <dbReference type="EMBL" id="KAJ4391575.1"/>
    </source>
</evidence>
<feature type="compositionally biased region" description="Basic and acidic residues" evidence="3">
    <location>
        <begin position="253"/>
        <end position="273"/>
    </location>
</feature>
<dbReference type="GO" id="GO:1990861">
    <property type="term" value="C:Ubp3-Bre5 deubiquitination complex"/>
    <property type="evidence" value="ECO:0007669"/>
    <property type="project" value="TreeGrafter"/>
</dbReference>
<gene>
    <name evidence="6" type="ORF">N0V93_005194</name>
</gene>
<feature type="compositionally biased region" description="Low complexity" evidence="3">
    <location>
        <begin position="220"/>
        <end position="243"/>
    </location>
</feature>
<dbReference type="GO" id="GO:0034517">
    <property type="term" value="P:ribophagy"/>
    <property type="evidence" value="ECO:0007669"/>
    <property type="project" value="TreeGrafter"/>
</dbReference>
<dbReference type="Gene3D" id="3.30.70.330">
    <property type="match status" value="1"/>
</dbReference>
<dbReference type="InterPro" id="IPR000504">
    <property type="entry name" value="RRM_dom"/>
</dbReference>
<dbReference type="PANTHER" id="PTHR10693:SF20">
    <property type="entry name" value="AT27578P"/>
    <property type="match status" value="1"/>
</dbReference>
<feature type="compositionally biased region" description="Basic and acidic residues" evidence="3">
    <location>
        <begin position="355"/>
        <end position="376"/>
    </location>
</feature>
<evidence type="ECO:0000256" key="1">
    <source>
        <dbReference type="ARBA" id="ARBA00022884"/>
    </source>
</evidence>
<reference evidence="6" key="1">
    <citation type="submission" date="2022-10" db="EMBL/GenBank/DDBJ databases">
        <title>Tapping the CABI collections for fungal endophytes: first genome assemblies for Collariella, Neodidymelliopsis, Ascochyta clinopodiicola, Didymella pomorum, Didymosphaeria variabile, Neocosmospora piperis and Neocucurbitaria cava.</title>
        <authorList>
            <person name="Hill R."/>
        </authorList>
    </citation>
    <scope>NUCLEOTIDE SEQUENCE</scope>
    <source>
        <strain evidence="6">IMI 355082</strain>
    </source>
</reference>
<keyword evidence="1 2" id="KW-0694">RNA-binding</keyword>
<dbReference type="InterPro" id="IPR002075">
    <property type="entry name" value="NTF2_dom"/>
</dbReference>
<dbReference type="PROSITE" id="PS50177">
    <property type="entry name" value="NTF2_DOMAIN"/>
    <property type="match status" value="1"/>
</dbReference>
<dbReference type="GO" id="GO:1990904">
    <property type="term" value="C:ribonucleoprotein complex"/>
    <property type="evidence" value="ECO:0007669"/>
    <property type="project" value="TreeGrafter"/>
</dbReference>
<comment type="caution">
    <text evidence="6">The sequence shown here is derived from an EMBL/GenBank/DDBJ whole genome shotgun (WGS) entry which is preliminary data.</text>
</comment>
<dbReference type="PROSITE" id="PS50102">
    <property type="entry name" value="RRM"/>
    <property type="match status" value="1"/>
</dbReference>
<feature type="region of interest" description="Disordered" evidence="3">
    <location>
        <begin position="1"/>
        <end position="32"/>
    </location>
</feature>
<organism evidence="6 7">
    <name type="scientific">Gnomoniopsis smithogilvyi</name>
    <dbReference type="NCBI Taxonomy" id="1191159"/>
    <lineage>
        <taxon>Eukaryota</taxon>
        <taxon>Fungi</taxon>
        <taxon>Dikarya</taxon>
        <taxon>Ascomycota</taxon>
        <taxon>Pezizomycotina</taxon>
        <taxon>Sordariomycetes</taxon>
        <taxon>Sordariomycetidae</taxon>
        <taxon>Diaporthales</taxon>
        <taxon>Gnomoniaceae</taxon>
        <taxon>Gnomoniopsis</taxon>
    </lineage>
</organism>
<feature type="domain" description="RRM" evidence="4">
    <location>
        <begin position="392"/>
        <end position="463"/>
    </location>
</feature>
<feature type="region of interest" description="Disordered" evidence="3">
    <location>
        <begin position="211"/>
        <end position="388"/>
    </location>
</feature>
<dbReference type="Pfam" id="PF00076">
    <property type="entry name" value="RRM_1"/>
    <property type="match status" value="1"/>
</dbReference>
<dbReference type="FunFam" id="3.10.450.50:FF:000003">
    <property type="entry name" value="Nuclear transport factor 2 family protein"/>
    <property type="match status" value="1"/>
</dbReference>